<protein>
    <submittedName>
        <fullName evidence="1">Uncharacterized protein</fullName>
    </submittedName>
</protein>
<reference evidence="2" key="1">
    <citation type="journal article" date="2024" name="Proc. Natl. Acad. Sci. U.S.A.">
        <title>Extraordinary preservation of gene collinearity over three hundred million years revealed in homosporous lycophytes.</title>
        <authorList>
            <person name="Li C."/>
            <person name="Wickell D."/>
            <person name="Kuo L.Y."/>
            <person name="Chen X."/>
            <person name="Nie B."/>
            <person name="Liao X."/>
            <person name="Peng D."/>
            <person name="Ji J."/>
            <person name="Jenkins J."/>
            <person name="Williams M."/>
            <person name="Shu S."/>
            <person name="Plott C."/>
            <person name="Barry K."/>
            <person name="Rajasekar S."/>
            <person name="Grimwood J."/>
            <person name="Han X."/>
            <person name="Sun S."/>
            <person name="Hou Z."/>
            <person name="He W."/>
            <person name="Dai G."/>
            <person name="Sun C."/>
            <person name="Schmutz J."/>
            <person name="Leebens-Mack J.H."/>
            <person name="Li F.W."/>
            <person name="Wang L."/>
        </authorList>
    </citation>
    <scope>NUCLEOTIDE SEQUENCE [LARGE SCALE GENOMIC DNA]</scope>
    <source>
        <strain evidence="2">cv. PW_Plant_1</strain>
    </source>
</reference>
<evidence type="ECO:0000313" key="2">
    <source>
        <dbReference type="Proteomes" id="UP001162992"/>
    </source>
</evidence>
<sequence>MKIILLAGSSAEKESGVAKPEMQPGGWKAAPPIFAVELFERLGTLGLQRNLITYFVNKMYLSVPKSANMVSNFVGALYLTPFIGGFVADAYTGRFWAIILFASIQLIGMGLLTLSSALPSLRPPECSSLHGNECRAAHGSEVAVLFMGLYLIALGNGGIRTNVSALGADQFDENDPKEKQQMSHFFNWFYFVISVGSLCSVTVIVYLQDNIGFKWAFGISSVLFFIGIIVFYYASPWYRQQPPGGSPLTRIAQVLVAATRKWNLPYPSDASLLYEDNSLHETLAHTDQFRFLDKAAVVDGKENPEHAVNPWRLCTVTQVEELKTMIRLLPIWASTIIVWTALSQMETFSVQQGATMKRNIGRHFKFPPASMSIFELVSVLFFLPLYDKFFVPFASKHTGHSQGITGLQRIGTGMVFAILAMVIAGAVEVRRVQAARDHGLLDMPKATIPITIFWLIPQYFLRGTTEIFTQVGQLEFFYRESPERLHGVGTALYLSTLGVGHFVSSVLVSTVRKATRHGGDHPGWLPNNLNRGKLKYFYWLLAILTSLNFVFYLFCARWYKYKSTEQRAESPQCIAAAAEGDHEIAAV</sequence>
<accession>A0ACC2BX64</accession>
<organism evidence="1 2">
    <name type="scientific">Diphasiastrum complanatum</name>
    <name type="common">Issler's clubmoss</name>
    <name type="synonym">Lycopodium complanatum</name>
    <dbReference type="NCBI Taxonomy" id="34168"/>
    <lineage>
        <taxon>Eukaryota</taxon>
        <taxon>Viridiplantae</taxon>
        <taxon>Streptophyta</taxon>
        <taxon>Embryophyta</taxon>
        <taxon>Tracheophyta</taxon>
        <taxon>Lycopodiopsida</taxon>
        <taxon>Lycopodiales</taxon>
        <taxon>Lycopodiaceae</taxon>
        <taxon>Lycopodioideae</taxon>
        <taxon>Diphasiastrum</taxon>
    </lineage>
</organism>
<evidence type="ECO:0000313" key="1">
    <source>
        <dbReference type="EMBL" id="KAJ7534386.1"/>
    </source>
</evidence>
<gene>
    <name evidence="1" type="ORF">O6H91_13G091700</name>
</gene>
<dbReference type="Proteomes" id="UP001162992">
    <property type="component" value="Chromosome 13"/>
</dbReference>
<dbReference type="EMBL" id="CM055104">
    <property type="protein sequence ID" value="KAJ7534386.1"/>
    <property type="molecule type" value="Genomic_DNA"/>
</dbReference>
<keyword evidence="2" id="KW-1185">Reference proteome</keyword>
<name>A0ACC2BX64_DIPCM</name>
<comment type="caution">
    <text evidence="1">The sequence shown here is derived from an EMBL/GenBank/DDBJ whole genome shotgun (WGS) entry which is preliminary data.</text>
</comment>
<proteinExistence type="predicted"/>